<dbReference type="EMBL" id="JACXRZ010000052">
    <property type="protein sequence ID" value="MBD3148448.1"/>
    <property type="molecule type" value="Genomic_DNA"/>
</dbReference>
<comment type="caution">
    <text evidence="1">The sequence shown here is derived from an EMBL/GenBank/DDBJ whole genome shotgun (WGS) entry which is preliminary data.</text>
</comment>
<reference evidence="1 2" key="1">
    <citation type="submission" date="2020-09" db="EMBL/GenBank/DDBJ databases">
        <title>Actinomycete isolated from the Camponotus japonicus Mayr.</title>
        <authorList>
            <person name="Gong X."/>
        </authorList>
    </citation>
    <scope>NUCLEOTIDE SEQUENCE [LARGE SCALE GENOMIC DNA]</scope>
    <source>
        <strain evidence="1 2">2C-HV3</strain>
    </source>
</reference>
<accession>A0ABR8LIN3</accession>
<organism evidence="1 2">
    <name type="scientific">Microbispora bryophytorum subsp. camponoti</name>
    <dbReference type="NCBI Taxonomy" id="1677852"/>
    <lineage>
        <taxon>Bacteria</taxon>
        <taxon>Bacillati</taxon>
        <taxon>Actinomycetota</taxon>
        <taxon>Actinomycetes</taxon>
        <taxon>Streptosporangiales</taxon>
        <taxon>Streptosporangiaceae</taxon>
        <taxon>Microbispora</taxon>
    </lineage>
</organism>
<gene>
    <name evidence="1" type="ORF">IEQ31_35505</name>
</gene>
<sequence length="88" mass="9579">MPVPPFATLMVICCVPRLIVEAEAVSPDWAASGCSREDRSPDSWWRGVSRPWVRVTAAAGPAAASAATTDAQARRRRPIFLMAVPPYR</sequence>
<protein>
    <recommendedName>
        <fullName evidence="3">Secreted protein</fullName>
    </recommendedName>
</protein>
<evidence type="ECO:0008006" key="3">
    <source>
        <dbReference type="Google" id="ProtNLM"/>
    </source>
</evidence>
<name>A0ABR8LIN3_9ACTN</name>
<dbReference type="RefSeq" id="WP_191055540.1">
    <property type="nucleotide sequence ID" value="NZ_JACXRZ010000052.1"/>
</dbReference>
<evidence type="ECO:0000313" key="2">
    <source>
        <dbReference type="Proteomes" id="UP000653231"/>
    </source>
</evidence>
<dbReference type="Proteomes" id="UP000653231">
    <property type="component" value="Unassembled WGS sequence"/>
</dbReference>
<proteinExistence type="predicted"/>
<evidence type="ECO:0000313" key="1">
    <source>
        <dbReference type="EMBL" id="MBD3148448.1"/>
    </source>
</evidence>
<keyword evidence="2" id="KW-1185">Reference proteome</keyword>